<feature type="region of interest" description="Disordered" evidence="1">
    <location>
        <begin position="71"/>
        <end position="126"/>
    </location>
</feature>
<dbReference type="SUPFAM" id="SSF81606">
    <property type="entry name" value="PP2C-like"/>
    <property type="match status" value="1"/>
</dbReference>
<protein>
    <recommendedName>
        <fullName evidence="2">PPM-type phosphatase domain-containing protein</fullName>
    </recommendedName>
</protein>
<evidence type="ECO:0000259" key="2">
    <source>
        <dbReference type="PROSITE" id="PS51746"/>
    </source>
</evidence>
<dbReference type="EMBL" id="AGNL01041965">
    <property type="protein sequence ID" value="EJK51246.1"/>
    <property type="molecule type" value="Genomic_DNA"/>
</dbReference>
<dbReference type="InterPro" id="IPR001932">
    <property type="entry name" value="PPM-type_phosphatase-like_dom"/>
</dbReference>
<name>K0RQX5_THAOC</name>
<reference evidence="3 4" key="1">
    <citation type="journal article" date="2012" name="Genome Biol.">
        <title>Genome and low-iron response of an oceanic diatom adapted to chronic iron limitation.</title>
        <authorList>
            <person name="Lommer M."/>
            <person name="Specht M."/>
            <person name="Roy A.S."/>
            <person name="Kraemer L."/>
            <person name="Andreson R."/>
            <person name="Gutowska M.A."/>
            <person name="Wolf J."/>
            <person name="Bergner S.V."/>
            <person name="Schilhabel M.B."/>
            <person name="Klostermeier U.C."/>
            <person name="Beiko R.G."/>
            <person name="Rosenstiel P."/>
            <person name="Hippler M."/>
            <person name="Laroche J."/>
        </authorList>
    </citation>
    <scope>NUCLEOTIDE SEQUENCE [LARGE SCALE GENOMIC DNA]</scope>
    <source>
        <strain evidence="3 4">CCMP1005</strain>
    </source>
</reference>
<evidence type="ECO:0000313" key="4">
    <source>
        <dbReference type="Proteomes" id="UP000266841"/>
    </source>
</evidence>
<keyword evidence="4" id="KW-1185">Reference proteome</keyword>
<gene>
    <name evidence="3" type="ORF">THAOC_29598</name>
</gene>
<feature type="domain" description="PPM-type phosphatase" evidence="2">
    <location>
        <begin position="1"/>
        <end position="66"/>
    </location>
</feature>
<dbReference type="Pfam" id="PF00481">
    <property type="entry name" value="PP2C"/>
    <property type="match status" value="1"/>
</dbReference>
<dbReference type="PROSITE" id="PS51746">
    <property type="entry name" value="PPM_2"/>
    <property type="match status" value="1"/>
</dbReference>
<sequence length="126" mass="12929">DGGEDEFVLIACDGVWDVVGNQEGVDMVADVFGEGEEDVGLICEEVLDLCLMKGSKDNMTAALIKFPPQAVGTGGGVAARRASREAPESPASGSGSGGDGPTPGLYVPPQKRALSESNMVDEDAED</sequence>
<dbReference type="InterPro" id="IPR036457">
    <property type="entry name" value="PPM-type-like_dom_sf"/>
</dbReference>
<evidence type="ECO:0000256" key="1">
    <source>
        <dbReference type="SAM" id="MobiDB-lite"/>
    </source>
</evidence>
<dbReference type="Proteomes" id="UP000266841">
    <property type="component" value="Unassembled WGS sequence"/>
</dbReference>
<dbReference type="Gene3D" id="3.60.40.10">
    <property type="entry name" value="PPM-type phosphatase domain"/>
    <property type="match status" value="1"/>
</dbReference>
<evidence type="ECO:0000313" key="3">
    <source>
        <dbReference type="EMBL" id="EJK51246.1"/>
    </source>
</evidence>
<dbReference type="eggNOG" id="KOG0697">
    <property type="taxonomic scope" value="Eukaryota"/>
</dbReference>
<feature type="non-terminal residue" evidence="3">
    <location>
        <position position="1"/>
    </location>
</feature>
<accession>K0RQX5</accession>
<organism evidence="3 4">
    <name type="scientific">Thalassiosira oceanica</name>
    <name type="common">Marine diatom</name>
    <dbReference type="NCBI Taxonomy" id="159749"/>
    <lineage>
        <taxon>Eukaryota</taxon>
        <taxon>Sar</taxon>
        <taxon>Stramenopiles</taxon>
        <taxon>Ochrophyta</taxon>
        <taxon>Bacillariophyta</taxon>
        <taxon>Coscinodiscophyceae</taxon>
        <taxon>Thalassiosirophycidae</taxon>
        <taxon>Thalassiosirales</taxon>
        <taxon>Thalassiosiraceae</taxon>
        <taxon>Thalassiosira</taxon>
    </lineage>
</organism>
<dbReference type="AlphaFoldDB" id="K0RQX5"/>
<dbReference type="OrthoDB" id="10264738at2759"/>
<proteinExistence type="predicted"/>
<comment type="caution">
    <text evidence="3">The sequence shown here is derived from an EMBL/GenBank/DDBJ whole genome shotgun (WGS) entry which is preliminary data.</text>
</comment>